<comment type="caution">
    <text evidence="2">The sequence shown here is derived from an EMBL/GenBank/DDBJ whole genome shotgun (WGS) entry which is preliminary data.</text>
</comment>
<keyword evidence="2" id="KW-0378">Hydrolase</keyword>
<proteinExistence type="predicted"/>
<dbReference type="PRINTS" id="PR00111">
    <property type="entry name" value="ABHYDROLASE"/>
</dbReference>
<dbReference type="PANTHER" id="PTHR43433:SF5">
    <property type="entry name" value="AB HYDROLASE-1 DOMAIN-CONTAINING PROTEIN"/>
    <property type="match status" value="1"/>
</dbReference>
<dbReference type="PANTHER" id="PTHR43433">
    <property type="entry name" value="HYDROLASE, ALPHA/BETA FOLD FAMILY PROTEIN"/>
    <property type="match status" value="1"/>
</dbReference>
<dbReference type="GO" id="GO:0004806">
    <property type="term" value="F:triacylglycerol lipase activity"/>
    <property type="evidence" value="ECO:0007669"/>
    <property type="project" value="TreeGrafter"/>
</dbReference>
<dbReference type="Proteomes" id="UP000655589">
    <property type="component" value="Unassembled WGS sequence"/>
</dbReference>
<sequence>MTWTPTSFARHGDVELAWDRYGQGGGVPLLLMMGLAISRFWWPDGLCRALADEGFDVIRYDQRDAGESARFTGPLGPPPYTAEDVVDDAAAVLDAAGADRAVVLGHSLGGITAQRFALRHPDRTLGLVSCDAPPSDAVGPGAVRYVRPGLVARLAARRYPEGREGDAAASLAVARALASPANPCDESAARARIEQGLDRAPRDTRALGRQLRARWRGPRLREVRVPTLVVHGADDPLIRTSAARATARAIPGARLVVLPDVGHDLPPVTWPVLAREVRELVT</sequence>
<name>A0A8H9GFZ3_9MICO</name>
<dbReference type="Pfam" id="PF00561">
    <property type="entry name" value="Abhydrolase_1"/>
    <property type="match status" value="1"/>
</dbReference>
<evidence type="ECO:0000313" key="2">
    <source>
        <dbReference type="EMBL" id="GGM17730.1"/>
    </source>
</evidence>
<dbReference type="SUPFAM" id="SSF53474">
    <property type="entry name" value="alpha/beta-Hydrolases"/>
    <property type="match status" value="1"/>
</dbReference>
<dbReference type="InterPro" id="IPR029058">
    <property type="entry name" value="AB_hydrolase_fold"/>
</dbReference>
<evidence type="ECO:0000259" key="1">
    <source>
        <dbReference type="Pfam" id="PF00561"/>
    </source>
</evidence>
<dbReference type="InterPro" id="IPR050471">
    <property type="entry name" value="AB_hydrolase"/>
</dbReference>
<evidence type="ECO:0000313" key="3">
    <source>
        <dbReference type="Proteomes" id="UP000655589"/>
    </source>
</evidence>
<dbReference type="AlphaFoldDB" id="A0A8H9GFZ3"/>
<dbReference type="RefSeq" id="WP_229785056.1">
    <property type="nucleotide sequence ID" value="NZ_BMPT01000003.1"/>
</dbReference>
<dbReference type="EMBL" id="BMPT01000003">
    <property type="protein sequence ID" value="GGM17730.1"/>
    <property type="molecule type" value="Genomic_DNA"/>
</dbReference>
<feature type="domain" description="AB hydrolase-1" evidence="1">
    <location>
        <begin position="34"/>
        <end position="264"/>
    </location>
</feature>
<dbReference type="Gene3D" id="3.40.50.1820">
    <property type="entry name" value="alpha/beta hydrolase"/>
    <property type="match status" value="1"/>
</dbReference>
<gene>
    <name evidence="2" type="ORF">GCM10010102_11780</name>
</gene>
<accession>A0A8H9GFZ3</accession>
<reference evidence="2" key="2">
    <citation type="submission" date="2020-09" db="EMBL/GenBank/DDBJ databases">
        <authorList>
            <person name="Sun Q."/>
            <person name="Ohkuma M."/>
        </authorList>
    </citation>
    <scope>NUCLEOTIDE SEQUENCE</scope>
    <source>
        <strain evidence="2">JCM 3051</strain>
    </source>
</reference>
<dbReference type="InterPro" id="IPR000073">
    <property type="entry name" value="AB_hydrolase_1"/>
</dbReference>
<organism evidence="2 3">
    <name type="scientific">Promicromonospora citrea</name>
    <dbReference type="NCBI Taxonomy" id="43677"/>
    <lineage>
        <taxon>Bacteria</taxon>
        <taxon>Bacillati</taxon>
        <taxon>Actinomycetota</taxon>
        <taxon>Actinomycetes</taxon>
        <taxon>Micrococcales</taxon>
        <taxon>Promicromonosporaceae</taxon>
        <taxon>Promicromonospora</taxon>
    </lineage>
</organism>
<protein>
    <submittedName>
        <fullName evidence="2">Alpha/beta hydrolase</fullName>
    </submittedName>
</protein>
<keyword evidence="3" id="KW-1185">Reference proteome</keyword>
<reference evidence="2" key="1">
    <citation type="journal article" date="2014" name="Int. J. Syst. Evol. Microbiol.">
        <title>Complete genome sequence of Corynebacterium casei LMG S-19264T (=DSM 44701T), isolated from a smear-ripened cheese.</title>
        <authorList>
            <consortium name="US DOE Joint Genome Institute (JGI-PGF)"/>
            <person name="Walter F."/>
            <person name="Albersmeier A."/>
            <person name="Kalinowski J."/>
            <person name="Ruckert C."/>
        </authorList>
    </citation>
    <scope>NUCLEOTIDE SEQUENCE</scope>
    <source>
        <strain evidence="2">JCM 3051</strain>
    </source>
</reference>
<dbReference type="GO" id="GO:0046503">
    <property type="term" value="P:glycerolipid catabolic process"/>
    <property type="evidence" value="ECO:0007669"/>
    <property type="project" value="TreeGrafter"/>
</dbReference>